<evidence type="ECO:0000313" key="1">
    <source>
        <dbReference type="EMBL" id="DAF52058.1"/>
    </source>
</evidence>
<proteinExistence type="predicted"/>
<accession>A0A8S5SNB8</accession>
<organism evidence="1">
    <name type="scientific">Myoviridae sp. ctPoO4</name>
    <dbReference type="NCBI Taxonomy" id="2827685"/>
    <lineage>
        <taxon>Viruses</taxon>
        <taxon>Duplodnaviria</taxon>
        <taxon>Heunggongvirae</taxon>
        <taxon>Uroviricota</taxon>
        <taxon>Caudoviricetes</taxon>
    </lineage>
</organism>
<sequence>MGQLTIKSKDIWNQKQLCTPPKLVVVTVE</sequence>
<protein>
    <submittedName>
        <fullName evidence="1">Uncharacterized protein</fullName>
    </submittedName>
</protein>
<dbReference type="EMBL" id="BK032629">
    <property type="protein sequence ID" value="DAF52058.1"/>
    <property type="molecule type" value="Genomic_DNA"/>
</dbReference>
<reference evidence="1" key="1">
    <citation type="journal article" date="2021" name="Proc. Natl. Acad. Sci. U.S.A.">
        <title>A Catalog of Tens of Thousands of Viruses from Human Metagenomes Reveals Hidden Associations with Chronic Diseases.</title>
        <authorList>
            <person name="Tisza M.J."/>
            <person name="Buck C.B."/>
        </authorList>
    </citation>
    <scope>NUCLEOTIDE SEQUENCE</scope>
    <source>
        <strain evidence="1">CtPoO4</strain>
    </source>
</reference>
<name>A0A8S5SNB8_9CAUD</name>